<reference evidence="3" key="1">
    <citation type="submission" date="2021-08" db="EMBL/GenBank/DDBJ databases">
        <title>WGS assembly of Ceratopteris richardii.</title>
        <authorList>
            <person name="Marchant D.B."/>
            <person name="Chen G."/>
            <person name="Jenkins J."/>
            <person name="Shu S."/>
            <person name="Leebens-Mack J."/>
            <person name="Grimwood J."/>
            <person name="Schmutz J."/>
            <person name="Soltis P."/>
            <person name="Soltis D."/>
            <person name="Chen Z.-H."/>
        </authorList>
    </citation>
    <scope>NUCLEOTIDE SEQUENCE</scope>
    <source>
        <strain evidence="3">Whitten #5841</strain>
        <tissue evidence="3">Leaf</tissue>
    </source>
</reference>
<gene>
    <name evidence="3" type="ORF">KP509_12G041400</name>
</gene>
<keyword evidence="1" id="KW-0150">Chloroplast</keyword>
<evidence type="ECO:0000313" key="4">
    <source>
        <dbReference type="Proteomes" id="UP000825935"/>
    </source>
</evidence>
<dbReference type="PANTHER" id="PTHR14241">
    <property type="entry name" value="INTERFERON-INDUCED PROTEIN 44"/>
    <property type="match status" value="1"/>
</dbReference>
<evidence type="ECO:0008006" key="5">
    <source>
        <dbReference type="Google" id="ProtNLM"/>
    </source>
</evidence>
<organism evidence="3 4">
    <name type="scientific">Ceratopteris richardii</name>
    <name type="common">Triangle waterfern</name>
    <dbReference type="NCBI Taxonomy" id="49495"/>
    <lineage>
        <taxon>Eukaryota</taxon>
        <taxon>Viridiplantae</taxon>
        <taxon>Streptophyta</taxon>
        <taxon>Embryophyta</taxon>
        <taxon>Tracheophyta</taxon>
        <taxon>Polypodiopsida</taxon>
        <taxon>Polypodiidae</taxon>
        <taxon>Polypodiales</taxon>
        <taxon>Pteridineae</taxon>
        <taxon>Pteridaceae</taxon>
        <taxon>Parkerioideae</taxon>
        <taxon>Ceratopteris</taxon>
    </lineage>
</organism>
<dbReference type="Gene3D" id="3.40.50.300">
    <property type="entry name" value="P-loop containing nucleotide triphosphate hydrolases"/>
    <property type="match status" value="1"/>
</dbReference>
<sequence length="422" mass="47686">MGGESIKLQSCDESLESLILSQSSPGIAVAENRWPCASDSMLEVHKSQGLANGIHNLLAFDLWKDQNLVDRIQKQSELLHQSTAEELEDVRDEINRYRPGSGVHKVGGVSHADFDIPEVITLLVVGPEGAGKSSLINNMIRVLKDVTSGFSRAQIYGYRQSGSMFLQEYLLHKHFCVFDSRGFSNINVLEDLNIVKNWMSNGVCHGEPVCRPSDDMKIREDLEGRGRQGNSGYTLRKVNFVIFVVNACKLQQMREQHDVAALENLVLLYRCPYLTFMDDVPVVVMTHGDKLDPHECILARIFLGKLFGVSPVDQVFDIPCFTERTVHPEDVHAANDLALLKMLQLSLEQADTNLPCKEKFTYSIRGVLKSTSVQLGIWQLLYFVILFCLLFEIIITIIHSSKPTPWFRNIFKYAHKKPKRGH</sequence>
<keyword evidence="2" id="KW-0812">Transmembrane</keyword>
<protein>
    <recommendedName>
        <fullName evidence="5">G domain-containing protein</fullName>
    </recommendedName>
</protein>
<keyword evidence="1" id="KW-0934">Plastid</keyword>
<keyword evidence="4" id="KW-1185">Reference proteome</keyword>
<proteinExistence type="predicted"/>
<dbReference type="OMA" id="IEWHKIR"/>
<comment type="caution">
    <text evidence="3">The sequence shown here is derived from an EMBL/GenBank/DDBJ whole genome shotgun (WGS) entry which is preliminary data.</text>
</comment>
<name>A0A8T2TKZ1_CERRI</name>
<dbReference type="AlphaFoldDB" id="A0A8T2TKZ1"/>
<accession>A0A8T2TKZ1</accession>
<dbReference type="SUPFAM" id="SSF52540">
    <property type="entry name" value="P-loop containing nucleoside triphosphate hydrolases"/>
    <property type="match status" value="1"/>
</dbReference>
<feature type="transmembrane region" description="Helical" evidence="2">
    <location>
        <begin position="377"/>
        <end position="398"/>
    </location>
</feature>
<evidence type="ECO:0000256" key="2">
    <source>
        <dbReference type="SAM" id="Phobius"/>
    </source>
</evidence>
<dbReference type="PANTHER" id="PTHR14241:SF32">
    <property type="entry name" value="VWFA DOMAIN-CONTAINING PROTEIN-RELATED"/>
    <property type="match status" value="1"/>
</dbReference>
<dbReference type="OrthoDB" id="25620at2759"/>
<evidence type="ECO:0000256" key="1">
    <source>
        <dbReference type="ARBA" id="ARBA00022528"/>
    </source>
</evidence>
<keyword evidence="2" id="KW-1133">Transmembrane helix</keyword>
<dbReference type="Proteomes" id="UP000825935">
    <property type="component" value="Chromosome 12"/>
</dbReference>
<keyword evidence="2" id="KW-0472">Membrane</keyword>
<dbReference type="EMBL" id="CM035417">
    <property type="protein sequence ID" value="KAH7423148.1"/>
    <property type="molecule type" value="Genomic_DNA"/>
</dbReference>
<dbReference type="InterPro" id="IPR027417">
    <property type="entry name" value="P-loop_NTPase"/>
</dbReference>
<evidence type="ECO:0000313" key="3">
    <source>
        <dbReference type="EMBL" id="KAH7423148.1"/>
    </source>
</evidence>